<reference evidence="1" key="1">
    <citation type="submission" date="2023-08" db="EMBL/GenBank/DDBJ databases">
        <title>Reference Genome Resource for the Citrus Pathogen Phytophthora citrophthora.</title>
        <authorList>
            <person name="Moller H."/>
            <person name="Coetzee B."/>
            <person name="Rose L.J."/>
            <person name="Van Niekerk J.M."/>
        </authorList>
    </citation>
    <scope>NUCLEOTIDE SEQUENCE</scope>
    <source>
        <strain evidence="1">STE-U-9442</strain>
    </source>
</reference>
<evidence type="ECO:0000313" key="1">
    <source>
        <dbReference type="EMBL" id="KAK1933699.1"/>
    </source>
</evidence>
<keyword evidence="2" id="KW-1185">Reference proteome</keyword>
<comment type="caution">
    <text evidence="1">The sequence shown here is derived from an EMBL/GenBank/DDBJ whole genome shotgun (WGS) entry which is preliminary data.</text>
</comment>
<dbReference type="EMBL" id="JASMQC010000028">
    <property type="protein sequence ID" value="KAK1933699.1"/>
    <property type="molecule type" value="Genomic_DNA"/>
</dbReference>
<protein>
    <submittedName>
        <fullName evidence="1">Uncharacterized protein</fullName>
    </submittedName>
</protein>
<name>A0AAD9LFR3_9STRA</name>
<organism evidence="1 2">
    <name type="scientific">Phytophthora citrophthora</name>
    <dbReference type="NCBI Taxonomy" id="4793"/>
    <lineage>
        <taxon>Eukaryota</taxon>
        <taxon>Sar</taxon>
        <taxon>Stramenopiles</taxon>
        <taxon>Oomycota</taxon>
        <taxon>Peronosporomycetes</taxon>
        <taxon>Peronosporales</taxon>
        <taxon>Peronosporaceae</taxon>
        <taxon>Phytophthora</taxon>
    </lineage>
</organism>
<evidence type="ECO:0000313" key="2">
    <source>
        <dbReference type="Proteomes" id="UP001259832"/>
    </source>
</evidence>
<proteinExistence type="predicted"/>
<accession>A0AAD9LFR3</accession>
<dbReference type="AlphaFoldDB" id="A0AAD9LFR3"/>
<gene>
    <name evidence="1" type="ORF">P3T76_011913</name>
</gene>
<dbReference type="Proteomes" id="UP001259832">
    <property type="component" value="Unassembled WGS sequence"/>
</dbReference>
<sequence>MLLMSNDAEVCGGGISPCAWHLVKPALKRYFELNGHTDIPYPFRIDHGDEKWPDKLWDSLLEFEAPICADETEESTQAKLRRARRE</sequence>